<evidence type="ECO:0000256" key="3">
    <source>
        <dbReference type="ARBA" id="ARBA00022840"/>
    </source>
</evidence>
<proteinExistence type="inferred from homology"/>
<evidence type="ECO:0000256" key="4">
    <source>
        <dbReference type="RuleBase" id="RU361279"/>
    </source>
</evidence>
<dbReference type="AlphaFoldDB" id="A0A157SA05"/>
<keyword evidence="2 4" id="KW-0547">Nucleotide-binding</keyword>
<evidence type="ECO:0000256" key="2">
    <source>
        <dbReference type="ARBA" id="ARBA00022741"/>
    </source>
</evidence>
<comment type="cofactor">
    <cofactor evidence="4">
        <name>Mg(2+)</name>
        <dbReference type="ChEBI" id="CHEBI:18420"/>
    </cofactor>
</comment>
<dbReference type="SUPFAM" id="SSF100950">
    <property type="entry name" value="NagB/RpiA/CoA transferase-like"/>
    <property type="match status" value="1"/>
</dbReference>
<organism evidence="5 6">
    <name type="scientific">Bordetella ansorpii</name>
    <dbReference type="NCBI Taxonomy" id="288768"/>
    <lineage>
        <taxon>Bacteria</taxon>
        <taxon>Pseudomonadati</taxon>
        <taxon>Pseudomonadota</taxon>
        <taxon>Betaproteobacteria</taxon>
        <taxon>Burkholderiales</taxon>
        <taxon>Alcaligenaceae</taxon>
        <taxon>Bordetella</taxon>
    </lineage>
</organism>
<dbReference type="GO" id="GO:0005524">
    <property type="term" value="F:ATP binding"/>
    <property type="evidence" value="ECO:0007669"/>
    <property type="project" value="UniProtKB-KW"/>
</dbReference>
<dbReference type="InterPro" id="IPR037171">
    <property type="entry name" value="NagB/RpiA_transferase-like"/>
</dbReference>
<protein>
    <recommendedName>
        <fullName evidence="4">5-formyltetrahydrofolate cyclo-ligase</fullName>
        <ecNumber evidence="4">6.3.3.2</ecNumber>
    </recommendedName>
</protein>
<dbReference type="InterPro" id="IPR024185">
    <property type="entry name" value="FTHF_cligase-like_sf"/>
</dbReference>
<dbReference type="GO" id="GO:0046872">
    <property type="term" value="F:metal ion binding"/>
    <property type="evidence" value="ECO:0007669"/>
    <property type="project" value="UniProtKB-KW"/>
</dbReference>
<keyword evidence="4" id="KW-0460">Magnesium</keyword>
<keyword evidence="4" id="KW-0479">Metal-binding</keyword>
<evidence type="ECO:0000256" key="1">
    <source>
        <dbReference type="ARBA" id="ARBA00010638"/>
    </source>
</evidence>
<comment type="catalytic activity">
    <reaction evidence="4">
        <text>(6S)-5-formyl-5,6,7,8-tetrahydrofolate + ATP = (6R)-5,10-methenyltetrahydrofolate + ADP + phosphate</text>
        <dbReference type="Rhea" id="RHEA:10488"/>
        <dbReference type="ChEBI" id="CHEBI:30616"/>
        <dbReference type="ChEBI" id="CHEBI:43474"/>
        <dbReference type="ChEBI" id="CHEBI:57455"/>
        <dbReference type="ChEBI" id="CHEBI:57457"/>
        <dbReference type="ChEBI" id="CHEBI:456216"/>
        <dbReference type="EC" id="6.3.3.2"/>
    </reaction>
</comment>
<dbReference type="Proteomes" id="UP000076848">
    <property type="component" value="Unassembled WGS sequence"/>
</dbReference>
<keyword evidence="6" id="KW-1185">Reference proteome</keyword>
<evidence type="ECO:0000313" key="5">
    <source>
        <dbReference type="EMBL" id="SAI67270.1"/>
    </source>
</evidence>
<keyword evidence="5" id="KW-0436">Ligase</keyword>
<dbReference type="PANTHER" id="PTHR23407">
    <property type="entry name" value="ATPASE INHIBITOR/5-FORMYLTETRAHYDROFOLATE CYCLO-LIGASE"/>
    <property type="match status" value="1"/>
</dbReference>
<dbReference type="Gene3D" id="3.40.50.10420">
    <property type="entry name" value="NagB/RpiA/CoA transferase-like"/>
    <property type="match status" value="1"/>
</dbReference>
<comment type="similarity">
    <text evidence="1 4">Belongs to the 5-formyltetrahydrofolate cyclo-ligase family.</text>
</comment>
<accession>A0A157SA05</accession>
<dbReference type="GO" id="GO:0030272">
    <property type="term" value="F:5-formyltetrahydrofolate cyclo-ligase activity"/>
    <property type="evidence" value="ECO:0007669"/>
    <property type="project" value="UniProtKB-EC"/>
</dbReference>
<name>A0A157SA05_9BORD</name>
<dbReference type="STRING" id="288768.SAMEA3906486_01417"/>
<dbReference type="EC" id="6.3.3.2" evidence="4"/>
<dbReference type="Pfam" id="PF01812">
    <property type="entry name" value="5-FTHF_cyc-lig"/>
    <property type="match status" value="1"/>
</dbReference>
<dbReference type="PANTHER" id="PTHR23407:SF1">
    <property type="entry name" value="5-FORMYLTETRAHYDROFOLATE CYCLO-LIGASE"/>
    <property type="match status" value="1"/>
</dbReference>
<dbReference type="GO" id="GO:0009396">
    <property type="term" value="P:folic acid-containing compound biosynthetic process"/>
    <property type="evidence" value="ECO:0007669"/>
    <property type="project" value="TreeGrafter"/>
</dbReference>
<reference evidence="5 6" key="1">
    <citation type="submission" date="2016-04" db="EMBL/GenBank/DDBJ databases">
        <authorList>
            <consortium name="Pathogen Informatics"/>
        </authorList>
    </citation>
    <scope>NUCLEOTIDE SEQUENCE [LARGE SCALE GENOMIC DNA]</scope>
    <source>
        <strain evidence="5 6">H050680373</strain>
    </source>
</reference>
<dbReference type="GO" id="GO:0035999">
    <property type="term" value="P:tetrahydrofolate interconversion"/>
    <property type="evidence" value="ECO:0007669"/>
    <property type="project" value="TreeGrafter"/>
</dbReference>
<sequence>MPEAARSRGGLLLRGRLFSWFNAARDAANASGRRLQSVAAYWPMADEPDLRPLLEQWVEAGVQVGLPRIAALGKPLEFRNWTPATPMREGHFGIPESEGDLCTPDIILVPTLGYTDTADRLGYGGGYYDRTLAALTAAGHDYVTIGIAWTEGRLPPDYRAAPHDVPLDAILTPDGWLPSAPLGAAPAAGINAGSQFILR</sequence>
<dbReference type="InterPro" id="IPR002698">
    <property type="entry name" value="FTHF_cligase"/>
</dbReference>
<dbReference type="EMBL" id="FKIF01000002">
    <property type="protein sequence ID" value="SAI67270.1"/>
    <property type="molecule type" value="Genomic_DNA"/>
</dbReference>
<gene>
    <name evidence="5" type="ORF">SAMEA3906486_01417</name>
</gene>
<keyword evidence="3 4" id="KW-0067">ATP-binding</keyword>
<evidence type="ECO:0000313" key="6">
    <source>
        <dbReference type="Proteomes" id="UP000076848"/>
    </source>
</evidence>
<dbReference type="NCBIfam" id="TIGR02727">
    <property type="entry name" value="MTHFS_bact"/>
    <property type="match status" value="1"/>
</dbReference>